<dbReference type="Gene3D" id="3.60.15.10">
    <property type="entry name" value="Ribonuclease Z/Hydroxyacylglutathione hydrolase-like"/>
    <property type="match status" value="1"/>
</dbReference>
<dbReference type="InterPro" id="IPR052926">
    <property type="entry name" value="Metallo-beta-lactamase_dom"/>
</dbReference>
<dbReference type="InterPro" id="IPR036866">
    <property type="entry name" value="RibonucZ/Hydroxyglut_hydro"/>
</dbReference>
<dbReference type="PANTHER" id="PTHR13754">
    <property type="entry name" value="METALLO-BETA-LACTAMASE SUPERFAMILY PROTEIN"/>
    <property type="match status" value="1"/>
</dbReference>
<gene>
    <name evidence="1" type="ORF">N0V89_010734</name>
</gene>
<comment type="caution">
    <text evidence="1">The sequence shown here is derived from an EMBL/GenBank/DDBJ whole genome shotgun (WGS) entry which is preliminary data.</text>
</comment>
<protein>
    <recommendedName>
        <fullName evidence="3">Metallo-beta-lactamase domain-containing protein</fullName>
    </recommendedName>
</protein>
<accession>A0A9W8XDH8</accession>
<name>A0A9W8XDH8_9PLEO</name>
<evidence type="ECO:0000313" key="1">
    <source>
        <dbReference type="EMBL" id="KAJ4346802.1"/>
    </source>
</evidence>
<sequence length="360" mass="39469">MFTMLRDVDTIDIQVLVDNEIDPISKSQSPAVVDATSFRLTELPRGSRGPAAMEMRMDNICCGAHGLSLMITAASGETKHTLLFDAGPEEDVFERNVKRSRTDLSGVEHVHLSHWHRDHSGGIPRAVRLINAARKEENPLGQPTVDVHPDRPIYRGFNAGPFIASLEADPTFEEIESAGGNVVKNDQSHTVLDGMFMVSGEVPRKTEYEVGFPRGMRFTGKGEWVPDELIKDERFVVCKLREKGLVVFAGCSHPGIVNICRHALELGGGAPLYAVIGGFHLADGDAAKLESSINGLKALTPQILMPGHCTGWRFKFKIEQEMAGSLVPCFSGTKYTLNADGMQEGQNLLKDLKSFQSKDK</sequence>
<dbReference type="OrthoDB" id="1470350at2759"/>
<dbReference type="CDD" id="cd07713">
    <property type="entry name" value="DHPS-like_MBL-fold"/>
    <property type="match status" value="1"/>
</dbReference>
<dbReference type="PANTHER" id="PTHR13754:SF13">
    <property type="entry name" value="METALLO-BETA-LACTAMASE SUPERFAMILY PROTEIN (AFU_ORTHOLOGUE AFUA_3G07630)"/>
    <property type="match status" value="1"/>
</dbReference>
<dbReference type="SUPFAM" id="SSF56281">
    <property type="entry name" value="Metallo-hydrolase/oxidoreductase"/>
    <property type="match status" value="1"/>
</dbReference>
<evidence type="ECO:0008006" key="3">
    <source>
        <dbReference type="Google" id="ProtNLM"/>
    </source>
</evidence>
<keyword evidence="2" id="KW-1185">Reference proteome</keyword>
<evidence type="ECO:0000313" key="2">
    <source>
        <dbReference type="Proteomes" id="UP001140513"/>
    </source>
</evidence>
<dbReference type="Proteomes" id="UP001140513">
    <property type="component" value="Unassembled WGS sequence"/>
</dbReference>
<proteinExistence type="predicted"/>
<dbReference type="EMBL" id="JAPEUX010000008">
    <property type="protein sequence ID" value="KAJ4346802.1"/>
    <property type="molecule type" value="Genomic_DNA"/>
</dbReference>
<dbReference type="RefSeq" id="XP_056066602.1">
    <property type="nucleotide sequence ID" value="XM_056219475.1"/>
</dbReference>
<organism evidence="1 2">
    <name type="scientific">Didymosphaeria variabile</name>
    <dbReference type="NCBI Taxonomy" id="1932322"/>
    <lineage>
        <taxon>Eukaryota</taxon>
        <taxon>Fungi</taxon>
        <taxon>Dikarya</taxon>
        <taxon>Ascomycota</taxon>
        <taxon>Pezizomycotina</taxon>
        <taxon>Dothideomycetes</taxon>
        <taxon>Pleosporomycetidae</taxon>
        <taxon>Pleosporales</taxon>
        <taxon>Massarineae</taxon>
        <taxon>Didymosphaeriaceae</taxon>
        <taxon>Didymosphaeria</taxon>
    </lineage>
</organism>
<dbReference type="GeneID" id="80914264"/>
<dbReference type="AlphaFoldDB" id="A0A9W8XDH8"/>
<dbReference type="InterPro" id="IPR041712">
    <property type="entry name" value="DHPS-like_MBL-fold"/>
</dbReference>
<dbReference type="GO" id="GO:0016740">
    <property type="term" value="F:transferase activity"/>
    <property type="evidence" value="ECO:0007669"/>
    <property type="project" value="TreeGrafter"/>
</dbReference>
<reference evidence="1" key="1">
    <citation type="submission" date="2022-10" db="EMBL/GenBank/DDBJ databases">
        <title>Tapping the CABI collections for fungal endophytes: first genome assemblies for Collariella, Neodidymelliopsis, Ascochyta clinopodiicola, Didymella pomorum, Didymosphaeria variabile, Neocosmospora piperis and Neocucurbitaria cava.</title>
        <authorList>
            <person name="Hill R."/>
        </authorList>
    </citation>
    <scope>NUCLEOTIDE SEQUENCE</scope>
    <source>
        <strain evidence="1">IMI 356815</strain>
    </source>
</reference>